<sequence length="506" mass="56585">MANMSILKATGEINRRRELAVSEIYGAVLLLGIITTAIVLIVLLGSSIVGDAQAASKYSGTEQAFTVADSKISKARFSTSIYQEAPFELRDGTVYINGSWDDSHIMIYDYNNTTKTNKLIYNGTLGTIRCVMDHGEVGYQAGGIWEYVDNGSLMISPPDFDYNGVTLTLPIMRISGDESISATGNRKVLINVNSTNTTLIYPNDTFANPITSDHAINITIKSKYYKAWADYINLRTRADAIVDDKNSSVNVSLRTGSPIQSGPAGSGFNTIGLDTSYDAPIDLFNLHLMPENKGNDYRGSFDAKIPSGQEFRIYVDRTTGNNNKEYASITLVYNDPVNGVTEIWYTVYPHYRKEMDPIDLNMLNHELYLNYVSESPDKQVSDYPHSSIPSASWGRNMSSPWNPWNSPGSIDTDPSKTEYDDPTYRDVDIGEQKTLHDLIQHYLWLMSYQAQLQDTNPVFTTDVDNKPKWKYDDKTSWLNISFKSSNDIKYLYLTEGTLEASFAAQG</sequence>
<dbReference type="STRING" id="351160.RCIX355"/>
<organism evidence="3 4">
    <name type="scientific">Methanocella arvoryzae (strain DSM 22066 / NBRC 105507 / MRE50)</name>
    <dbReference type="NCBI Taxonomy" id="351160"/>
    <lineage>
        <taxon>Archaea</taxon>
        <taxon>Methanobacteriati</taxon>
        <taxon>Methanobacteriota</taxon>
        <taxon>Stenosarchaea group</taxon>
        <taxon>Methanomicrobia</taxon>
        <taxon>Methanocellales</taxon>
        <taxon>Methanocellaceae</taxon>
        <taxon>Methanocella</taxon>
    </lineage>
</organism>
<evidence type="ECO:0000313" key="4">
    <source>
        <dbReference type="Proteomes" id="UP000000663"/>
    </source>
</evidence>
<gene>
    <name evidence="3" type="ORF">RCIX355</name>
</gene>
<feature type="domain" description="DUF7308" evidence="2">
    <location>
        <begin position="280"/>
        <end position="453"/>
    </location>
</feature>
<reference evidence="3 4" key="1">
    <citation type="journal article" date="2006" name="Science">
        <title>Genome of rice cluster I archaea -- the key methane producers in the rice rhizosphere.</title>
        <authorList>
            <person name="Erkel C."/>
            <person name="Kube M."/>
            <person name="Reinhardt R."/>
            <person name="Liesack W."/>
        </authorList>
    </citation>
    <scope>NUCLEOTIDE SEQUENCE [LARGE SCALE GENOMIC DNA]</scope>
    <source>
        <strain evidence="4">DSM 22066 / NBRC 105507 / MRE50</strain>
    </source>
</reference>
<dbReference type="Proteomes" id="UP000000663">
    <property type="component" value="Chromosome"/>
</dbReference>
<dbReference type="Pfam" id="PF23960">
    <property type="entry name" value="DUF7289"/>
    <property type="match status" value="1"/>
</dbReference>
<dbReference type="AlphaFoldDB" id="Q0W739"/>
<keyword evidence="1" id="KW-1133">Transmembrane helix</keyword>
<evidence type="ECO:0000259" key="2">
    <source>
        <dbReference type="Pfam" id="PF23985"/>
    </source>
</evidence>
<keyword evidence="1" id="KW-0812">Transmembrane</keyword>
<protein>
    <recommendedName>
        <fullName evidence="2">DUF7308 domain-containing protein</fullName>
    </recommendedName>
</protein>
<dbReference type="InterPro" id="IPR055713">
    <property type="entry name" value="DUF7289"/>
</dbReference>
<dbReference type="InterPro" id="IPR055732">
    <property type="entry name" value="DUF7308"/>
</dbReference>
<proteinExistence type="predicted"/>
<name>Q0W739_METAR</name>
<dbReference type="Pfam" id="PF23985">
    <property type="entry name" value="DUF7308"/>
    <property type="match status" value="1"/>
</dbReference>
<evidence type="ECO:0000256" key="1">
    <source>
        <dbReference type="SAM" id="Phobius"/>
    </source>
</evidence>
<keyword evidence="4" id="KW-1185">Reference proteome</keyword>
<dbReference type="eggNOG" id="arCOG02911">
    <property type="taxonomic scope" value="Archaea"/>
</dbReference>
<evidence type="ECO:0000313" key="3">
    <source>
        <dbReference type="EMBL" id="CAJ35804.1"/>
    </source>
</evidence>
<dbReference type="KEGG" id="rci:RCIX355"/>
<dbReference type="EMBL" id="AM114193">
    <property type="protein sequence ID" value="CAJ35804.1"/>
    <property type="molecule type" value="Genomic_DNA"/>
</dbReference>
<accession>Q0W739</accession>
<keyword evidence="1" id="KW-0472">Membrane</keyword>
<feature type="transmembrane region" description="Helical" evidence="1">
    <location>
        <begin position="24"/>
        <end position="49"/>
    </location>
</feature>